<proteinExistence type="predicted"/>
<evidence type="ECO:0000313" key="2">
    <source>
        <dbReference type="Proteomes" id="UP000537141"/>
    </source>
</evidence>
<comment type="caution">
    <text evidence="1">The sequence shown here is derived from an EMBL/GenBank/DDBJ whole genome shotgun (WGS) entry which is preliminary data.</text>
</comment>
<reference evidence="1 2" key="1">
    <citation type="submission" date="2020-08" db="EMBL/GenBank/DDBJ databases">
        <title>Genomic Encyclopedia of Type Strains, Phase IV (KMG-IV): sequencing the most valuable type-strain genomes for metagenomic binning, comparative biology and taxonomic classification.</title>
        <authorList>
            <person name="Goeker M."/>
        </authorList>
    </citation>
    <scope>NUCLEOTIDE SEQUENCE [LARGE SCALE GENOMIC DNA]</scope>
    <source>
        <strain evidence="1 2">DSM 26287</strain>
    </source>
</reference>
<keyword evidence="2" id="KW-1185">Reference proteome</keyword>
<protein>
    <submittedName>
        <fullName evidence="1">AraC-like DNA-binding protein</fullName>
    </submittedName>
</protein>
<dbReference type="SUPFAM" id="SSF47413">
    <property type="entry name" value="lambda repressor-like DNA-binding domains"/>
    <property type="match status" value="1"/>
</dbReference>
<gene>
    <name evidence="1" type="ORF">HNQ55_001034</name>
</gene>
<organism evidence="1 2">
    <name type="scientific">Thalassotalea piscium</name>
    <dbReference type="NCBI Taxonomy" id="1230533"/>
    <lineage>
        <taxon>Bacteria</taxon>
        <taxon>Pseudomonadati</taxon>
        <taxon>Pseudomonadota</taxon>
        <taxon>Gammaproteobacteria</taxon>
        <taxon>Alteromonadales</taxon>
        <taxon>Colwelliaceae</taxon>
        <taxon>Thalassotalea</taxon>
    </lineage>
</organism>
<dbReference type="RefSeq" id="WP_184423311.1">
    <property type="nucleotide sequence ID" value="NZ_AP027362.1"/>
</dbReference>
<accession>A0A7X0TSY7</accession>
<dbReference type="Proteomes" id="UP000537141">
    <property type="component" value="Unassembled WGS sequence"/>
</dbReference>
<dbReference type="GO" id="GO:0003677">
    <property type="term" value="F:DNA binding"/>
    <property type="evidence" value="ECO:0007669"/>
    <property type="project" value="UniProtKB-KW"/>
</dbReference>
<dbReference type="AlphaFoldDB" id="A0A7X0TSY7"/>
<dbReference type="EMBL" id="JACHHU010000006">
    <property type="protein sequence ID" value="MBB6542535.1"/>
    <property type="molecule type" value="Genomic_DNA"/>
</dbReference>
<sequence length="79" mass="8471">MDSTSSSVEGFISLNELYETVDLYCKTNGLNMKDIALLAGISSTTLTKALRTPENTTMNTILAIGEVVGFRVLLGRGNV</sequence>
<dbReference type="InterPro" id="IPR010982">
    <property type="entry name" value="Lambda_DNA-bd_dom_sf"/>
</dbReference>
<name>A0A7X0TSY7_9GAMM</name>
<evidence type="ECO:0000313" key="1">
    <source>
        <dbReference type="EMBL" id="MBB6542535.1"/>
    </source>
</evidence>
<keyword evidence="1" id="KW-0238">DNA-binding</keyword>